<keyword evidence="1 2" id="KW-0238">DNA-binding</keyword>
<dbReference type="GO" id="GO:0006310">
    <property type="term" value="P:DNA recombination"/>
    <property type="evidence" value="ECO:0007669"/>
    <property type="project" value="UniProtKB-UniRule"/>
</dbReference>
<name>A0A1L6MVM6_9BACT</name>
<dbReference type="PROSITE" id="PS50935">
    <property type="entry name" value="SSB"/>
    <property type="match status" value="1"/>
</dbReference>
<dbReference type="NCBIfam" id="TIGR00621">
    <property type="entry name" value="ssb"/>
    <property type="match status" value="1"/>
</dbReference>
<evidence type="ECO:0000256" key="3">
    <source>
        <dbReference type="PIRNR" id="PIRNR002070"/>
    </source>
</evidence>
<feature type="region of interest" description="Disordered" evidence="4">
    <location>
        <begin position="109"/>
        <end position="161"/>
    </location>
</feature>
<evidence type="ECO:0000313" key="6">
    <source>
        <dbReference type="Proteomes" id="UP000185544"/>
    </source>
</evidence>
<accession>A0A1L6MVM6</accession>
<dbReference type="KEGG" id="pabo:BCY86_01850"/>
<dbReference type="STRING" id="1882918.BCY86_01850"/>
<dbReference type="GO" id="GO:0006260">
    <property type="term" value="P:DNA replication"/>
    <property type="evidence" value="ECO:0007669"/>
    <property type="project" value="UniProtKB-UniRule"/>
</dbReference>
<dbReference type="SUPFAM" id="SSF50249">
    <property type="entry name" value="Nucleic acid-binding proteins"/>
    <property type="match status" value="1"/>
</dbReference>
<dbReference type="Gene3D" id="2.40.50.140">
    <property type="entry name" value="Nucleic acid-binding proteins"/>
    <property type="match status" value="1"/>
</dbReference>
<dbReference type="GO" id="GO:0009295">
    <property type="term" value="C:nucleoid"/>
    <property type="evidence" value="ECO:0007669"/>
    <property type="project" value="TreeGrafter"/>
</dbReference>
<feature type="short sequence motif" description="Important for interaction with partner proteins" evidence="2">
    <location>
        <begin position="156"/>
        <end position="161"/>
    </location>
</feature>
<dbReference type="OrthoDB" id="9809878at2"/>
<keyword evidence="2" id="KW-0227">DNA damage</keyword>
<dbReference type="InterPro" id="IPR011344">
    <property type="entry name" value="ssDNA-bd"/>
</dbReference>
<organism evidence="5 6">
    <name type="scientific">Pajaroellobacter abortibovis</name>
    <dbReference type="NCBI Taxonomy" id="1882918"/>
    <lineage>
        <taxon>Bacteria</taxon>
        <taxon>Pseudomonadati</taxon>
        <taxon>Myxococcota</taxon>
        <taxon>Polyangia</taxon>
        <taxon>Polyangiales</taxon>
        <taxon>Polyangiaceae</taxon>
    </lineage>
</organism>
<comment type="subunit">
    <text evidence="2">Homotetramer.</text>
</comment>
<dbReference type="PANTHER" id="PTHR10302:SF27">
    <property type="entry name" value="SINGLE-STRANDED DNA-BINDING PROTEIN"/>
    <property type="match status" value="1"/>
</dbReference>
<keyword evidence="6" id="KW-1185">Reference proteome</keyword>
<keyword evidence="2" id="KW-0235">DNA replication</keyword>
<dbReference type="InterPro" id="IPR012340">
    <property type="entry name" value="NA-bd_OB-fold"/>
</dbReference>
<protein>
    <recommendedName>
        <fullName evidence="2 3">Single-stranded DNA-binding protein</fullName>
        <shortName evidence="2">SSB</shortName>
    </recommendedName>
</protein>
<dbReference type="Pfam" id="PF00436">
    <property type="entry name" value="SSB"/>
    <property type="match status" value="1"/>
</dbReference>
<reference evidence="5 6" key="1">
    <citation type="submission" date="2016-08" db="EMBL/GenBank/DDBJ databases">
        <title>Identification and validation of antigenic proteins from Pajaroellobacter abortibovis using de-novo genome sequence assembly and reverse vaccinology.</title>
        <authorList>
            <person name="Welly B.T."/>
            <person name="Miller M.R."/>
            <person name="Stott J.L."/>
            <person name="Blanchard M.T."/>
            <person name="Islas-Trejo A.D."/>
            <person name="O'Rourke S.M."/>
            <person name="Young A.E."/>
            <person name="Medrano J.F."/>
            <person name="Van Eenennaam A.L."/>
        </authorList>
    </citation>
    <scope>NUCLEOTIDE SEQUENCE [LARGE SCALE GENOMIC DNA]</scope>
    <source>
        <strain evidence="5 6">BTF92-0548A/99-0131</strain>
    </source>
</reference>
<dbReference type="HAMAP" id="MF_00984">
    <property type="entry name" value="SSB"/>
    <property type="match status" value="1"/>
</dbReference>
<evidence type="ECO:0000313" key="5">
    <source>
        <dbReference type="EMBL" id="APR99561.1"/>
    </source>
</evidence>
<dbReference type="EMBL" id="CP016908">
    <property type="protein sequence ID" value="APR99561.1"/>
    <property type="molecule type" value="Genomic_DNA"/>
</dbReference>
<dbReference type="PANTHER" id="PTHR10302">
    <property type="entry name" value="SINGLE-STRANDED DNA-BINDING PROTEIN"/>
    <property type="match status" value="1"/>
</dbReference>
<evidence type="ECO:0000256" key="4">
    <source>
        <dbReference type="SAM" id="MobiDB-lite"/>
    </source>
</evidence>
<proteinExistence type="inferred from homology"/>
<dbReference type="GO" id="GO:0006281">
    <property type="term" value="P:DNA repair"/>
    <property type="evidence" value="ECO:0007669"/>
    <property type="project" value="UniProtKB-UniRule"/>
</dbReference>
<comment type="caution">
    <text evidence="2">Lacks conserved residue(s) required for the propagation of feature annotation.</text>
</comment>
<dbReference type="Proteomes" id="UP000185544">
    <property type="component" value="Chromosome"/>
</dbReference>
<keyword evidence="2" id="KW-0233">DNA recombination</keyword>
<dbReference type="PIRSF" id="PIRSF002070">
    <property type="entry name" value="SSB"/>
    <property type="match status" value="1"/>
</dbReference>
<evidence type="ECO:0000256" key="2">
    <source>
        <dbReference type="HAMAP-Rule" id="MF_00984"/>
    </source>
</evidence>
<dbReference type="RefSeq" id="WP_075276208.1">
    <property type="nucleotide sequence ID" value="NZ_CP016908.1"/>
</dbReference>
<comment type="function">
    <text evidence="2">Plays an important role in DNA replication, recombination and repair. Binds to ssDNA and to an array of partner proteins to recruit them to their sites of action during DNA metabolism.</text>
</comment>
<dbReference type="InterPro" id="IPR000424">
    <property type="entry name" value="Primosome_PriB/ssb"/>
</dbReference>
<evidence type="ECO:0000256" key="1">
    <source>
        <dbReference type="ARBA" id="ARBA00023125"/>
    </source>
</evidence>
<dbReference type="CDD" id="cd04496">
    <property type="entry name" value="SSB_OBF"/>
    <property type="match status" value="1"/>
</dbReference>
<sequence>MAEGLNKVILMGNLGAEPELRVTAGGEAILKMRLATTEVYLDRTNTRQERTEWHSVTMWGKRGEALAKVLSKGSSVLIEGSLRTYSYEKGNEKRYRTEVIANRLVFVGSKGRSAPPDQEEGARMDTSNSHLKHTPPSSDADFDDFGAPHGGFGEQDEDIPF</sequence>
<gene>
    <name evidence="5" type="ORF">BCY86_01850</name>
</gene>
<keyword evidence="2" id="KW-0234">DNA repair</keyword>
<dbReference type="GO" id="GO:0003697">
    <property type="term" value="F:single-stranded DNA binding"/>
    <property type="evidence" value="ECO:0007669"/>
    <property type="project" value="UniProtKB-UniRule"/>
</dbReference>
<dbReference type="AlphaFoldDB" id="A0A1L6MVM6"/>